<dbReference type="Pfam" id="PF13245">
    <property type="entry name" value="AAA_19"/>
    <property type="match status" value="1"/>
</dbReference>
<reference evidence="6" key="1">
    <citation type="submission" date="2016-10" db="EMBL/GenBank/DDBJ databases">
        <authorList>
            <person name="Beylefeld A."/>
            <person name="Abolnik C."/>
        </authorList>
    </citation>
    <scope>NUCLEOTIDE SEQUENCE [LARGE SCALE GENOMIC DNA]</scope>
    <source>
        <strain evidence="6">B359_6</strain>
    </source>
</reference>
<evidence type="ECO:0000256" key="2">
    <source>
        <dbReference type="ARBA" id="ARBA00022840"/>
    </source>
</evidence>
<keyword evidence="6" id="KW-1185">Reference proteome</keyword>
<dbReference type="InterPro" id="IPR027417">
    <property type="entry name" value="P-loop_NTPase"/>
</dbReference>
<keyword evidence="2" id="KW-0067">ATP-binding</keyword>
<dbReference type="InterPro" id="IPR041451">
    <property type="entry name" value="RecD2_SH13"/>
</dbReference>
<evidence type="ECO:0000259" key="4">
    <source>
        <dbReference type="Pfam" id="PF18335"/>
    </source>
</evidence>
<dbReference type="GO" id="GO:0003678">
    <property type="term" value="F:DNA helicase activity"/>
    <property type="evidence" value="ECO:0007669"/>
    <property type="project" value="UniProtKB-ARBA"/>
</dbReference>
<protein>
    <submittedName>
        <fullName evidence="5">Uncharacterized protein</fullName>
    </submittedName>
</protein>
<dbReference type="KEGG" id="mpul:BLA55_01530"/>
<dbReference type="Gene3D" id="2.30.30.940">
    <property type="match status" value="1"/>
</dbReference>
<dbReference type="SUPFAM" id="SSF52540">
    <property type="entry name" value="P-loop containing nucleoside triphosphate hydrolases"/>
    <property type="match status" value="1"/>
</dbReference>
<sequence>MESKYIGKFTKMIKGVPAQNWGLFLFKISEGKIKNTSFLVYAKNNLPETFVTYEVVLKDGNYQNNKELVSFSKVILKSEVVFKYLKEVGLDKITLKTIKEKYDNDSESFLNDFKTKKNDLIKLLDKNDVIEKIEQKILFLEEMILFEQNGLGDALVKVQNTIFPDPNNMIPLQSYFKTRNIYNFVFQRKLKFEQVEKIVSLLNLPVGYNNRQIGYLINVLQQLEVSNDTRYKINQVFHEFKKHSEIGESDFSEIIKEAIFAGIIIVKQEKDDLWVSLADVTEKEKFIADELIKIDNKKAKKVTYKQDFENIFDKYQFEAFKNAFEHNVSIISGQPGSGKSFLIKGIIETFLDNKYHKKEIVVLAPTGRASSNIIKKTNFKASTIHSFLKLDKDSFDSASNYEAEPFMYDDYKILIIDEFSMVNLDLFHLLLSSCQKLEKVILIGDYNQLPSIDIGYLLFDLIESQKFATTFLKENHRSDNEEIVKHFLAITDINEVPMFDDKKVKHVEPILSDYIPIIEKTFKEKYKQYGIDNLVILAPQYKNSNGIHNINKAIQKIVNPKSKIIITKNDGNFKINYRMNDRVIQNENRRQDEVYNGDIGYINDVVYDTKTDKIISISVDFGDDKIVDYTETQFKNEVSLAYAITVHKFQGSESDCVIFIVDPNTDGMLSQKLIYTGISRAKKELIIIGDRSYYFQKVASEKNNKKEVFTLLKHFLKK</sequence>
<evidence type="ECO:0000313" key="5">
    <source>
        <dbReference type="EMBL" id="APJ38352.1"/>
    </source>
</evidence>
<dbReference type="InterPro" id="IPR027785">
    <property type="entry name" value="UvrD-like_helicase_C"/>
</dbReference>
<dbReference type="AlphaFoldDB" id="A0A1L4FRY5"/>
<organism evidence="5 6">
    <name type="scientific">Mycoplasmopsis pullorum</name>
    <dbReference type="NCBI Taxonomy" id="48003"/>
    <lineage>
        <taxon>Bacteria</taxon>
        <taxon>Bacillati</taxon>
        <taxon>Mycoplasmatota</taxon>
        <taxon>Mycoplasmoidales</taxon>
        <taxon>Metamycoplasmataceae</taxon>
        <taxon>Mycoplasmopsis</taxon>
    </lineage>
</organism>
<dbReference type="GO" id="GO:0005524">
    <property type="term" value="F:ATP binding"/>
    <property type="evidence" value="ECO:0007669"/>
    <property type="project" value="UniProtKB-KW"/>
</dbReference>
<feature type="domain" description="ATP-dependent RecD2 DNA helicase SH3" evidence="4">
    <location>
        <begin position="550"/>
        <end position="614"/>
    </location>
</feature>
<dbReference type="Gene3D" id="3.40.50.300">
    <property type="entry name" value="P-loop containing nucleotide triphosphate hydrolases"/>
    <property type="match status" value="2"/>
</dbReference>
<accession>A0A1L4FRY5</accession>
<gene>
    <name evidence="5" type="ORF">BLA55_01530</name>
</gene>
<dbReference type="PANTHER" id="PTHR43788:SF6">
    <property type="entry name" value="DNA HELICASE B"/>
    <property type="match status" value="1"/>
</dbReference>
<proteinExistence type="predicted"/>
<dbReference type="Proteomes" id="UP000184322">
    <property type="component" value="Chromosome"/>
</dbReference>
<dbReference type="Pfam" id="PF18335">
    <property type="entry name" value="SH3_13"/>
    <property type="match status" value="1"/>
</dbReference>
<name>A0A1L4FRY5_9BACT</name>
<dbReference type="Pfam" id="PF13538">
    <property type="entry name" value="UvrD_C_2"/>
    <property type="match status" value="1"/>
</dbReference>
<dbReference type="EMBL" id="CP017813">
    <property type="protein sequence ID" value="APJ38352.1"/>
    <property type="molecule type" value="Genomic_DNA"/>
</dbReference>
<evidence type="ECO:0000259" key="3">
    <source>
        <dbReference type="Pfam" id="PF13538"/>
    </source>
</evidence>
<dbReference type="CDD" id="cd18809">
    <property type="entry name" value="SF1_C_RecD"/>
    <property type="match status" value="1"/>
</dbReference>
<evidence type="ECO:0000313" key="6">
    <source>
        <dbReference type="Proteomes" id="UP000184322"/>
    </source>
</evidence>
<dbReference type="InterPro" id="IPR050534">
    <property type="entry name" value="Coronavir_polyprotein_1ab"/>
</dbReference>
<dbReference type="PANTHER" id="PTHR43788">
    <property type="entry name" value="DNA2/NAM7 HELICASE FAMILY MEMBER"/>
    <property type="match status" value="1"/>
</dbReference>
<dbReference type="OrthoDB" id="9803432at2"/>
<evidence type="ECO:0000256" key="1">
    <source>
        <dbReference type="ARBA" id="ARBA00022741"/>
    </source>
</evidence>
<feature type="domain" description="UvrD-like helicase C-terminal" evidence="3">
    <location>
        <begin position="640"/>
        <end position="688"/>
    </location>
</feature>
<keyword evidence="1" id="KW-0547">Nucleotide-binding</keyword>
<dbReference type="STRING" id="48003.BLA55_01530"/>
<dbReference type="CDD" id="cd17933">
    <property type="entry name" value="DEXSc_RecD-like"/>
    <property type="match status" value="1"/>
</dbReference>